<proteinExistence type="predicted"/>
<protein>
    <submittedName>
        <fullName evidence="1">Uncharacterized protein</fullName>
    </submittedName>
</protein>
<dbReference type="RefSeq" id="WP_170140852.1">
    <property type="nucleotide sequence ID" value="NZ_PVZC01000001.1"/>
</dbReference>
<sequence length="58" mass="6208">MNGIRILCPACGGRRWRYVARAGVLYDRMLSLGVREPCPHCAEAGRPEAGAGRPGGEP</sequence>
<comment type="caution">
    <text evidence="1">The sequence shown here is derived from an EMBL/GenBank/DDBJ whole genome shotgun (WGS) entry which is preliminary data.</text>
</comment>
<dbReference type="Proteomes" id="UP000237846">
    <property type="component" value="Unassembled WGS sequence"/>
</dbReference>
<organism evidence="1 2">
    <name type="scientific">Allonocardiopsis opalescens</name>
    <dbReference type="NCBI Taxonomy" id="1144618"/>
    <lineage>
        <taxon>Bacteria</taxon>
        <taxon>Bacillati</taxon>
        <taxon>Actinomycetota</taxon>
        <taxon>Actinomycetes</taxon>
        <taxon>Streptosporangiales</taxon>
        <taxon>Allonocardiopsis</taxon>
    </lineage>
</organism>
<evidence type="ECO:0000313" key="1">
    <source>
        <dbReference type="EMBL" id="PRY02023.1"/>
    </source>
</evidence>
<gene>
    <name evidence="1" type="ORF">CLV72_101621</name>
</gene>
<reference evidence="1 2" key="1">
    <citation type="submission" date="2018-03" db="EMBL/GenBank/DDBJ databases">
        <title>Genomic Encyclopedia of Archaeal and Bacterial Type Strains, Phase II (KMG-II): from individual species to whole genera.</title>
        <authorList>
            <person name="Goeker M."/>
        </authorList>
    </citation>
    <scope>NUCLEOTIDE SEQUENCE [LARGE SCALE GENOMIC DNA]</scope>
    <source>
        <strain evidence="1 2">DSM 45601</strain>
    </source>
</reference>
<dbReference type="AlphaFoldDB" id="A0A2T0QDU8"/>
<name>A0A2T0QDU8_9ACTN</name>
<accession>A0A2T0QDU8</accession>
<evidence type="ECO:0000313" key="2">
    <source>
        <dbReference type="Proteomes" id="UP000237846"/>
    </source>
</evidence>
<keyword evidence="2" id="KW-1185">Reference proteome</keyword>
<dbReference type="EMBL" id="PVZC01000001">
    <property type="protein sequence ID" value="PRY02023.1"/>
    <property type="molecule type" value="Genomic_DNA"/>
</dbReference>